<evidence type="ECO:0000313" key="2">
    <source>
        <dbReference type="EMBL" id="KAG9392536.1"/>
    </source>
</evidence>
<gene>
    <name evidence="2" type="ORF">J8273_5541</name>
</gene>
<accession>A0A8J6ARL8</accession>
<dbReference type="Proteomes" id="UP000717585">
    <property type="component" value="Unassembled WGS sequence"/>
</dbReference>
<dbReference type="Gene3D" id="1.10.1410.10">
    <property type="match status" value="1"/>
</dbReference>
<feature type="region of interest" description="Disordered" evidence="1">
    <location>
        <begin position="1"/>
        <end position="30"/>
    </location>
</feature>
<dbReference type="InterPro" id="IPR043519">
    <property type="entry name" value="NT_sf"/>
</dbReference>
<name>A0A8J6ARL8_9EUKA</name>
<dbReference type="PANTHER" id="PTHR12271:SF40">
    <property type="entry name" value="POLY(A) RNA POLYMERASE GLD2"/>
    <property type="match status" value="1"/>
</dbReference>
<comment type="caution">
    <text evidence="2">The sequence shown here is derived from an EMBL/GenBank/DDBJ whole genome shotgun (WGS) entry which is preliminary data.</text>
</comment>
<dbReference type="AlphaFoldDB" id="A0A8J6ARL8"/>
<proteinExistence type="predicted"/>
<dbReference type="SUPFAM" id="SSF81301">
    <property type="entry name" value="Nucleotidyltransferase"/>
    <property type="match status" value="1"/>
</dbReference>
<keyword evidence="3" id="KW-1185">Reference proteome</keyword>
<evidence type="ECO:0000256" key="1">
    <source>
        <dbReference type="SAM" id="MobiDB-lite"/>
    </source>
</evidence>
<evidence type="ECO:0000313" key="3">
    <source>
        <dbReference type="Proteomes" id="UP000717585"/>
    </source>
</evidence>
<feature type="compositionally biased region" description="Basic and acidic residues" evidence="1">
    <location>
        <begin position="53"/>
        <end position="63"/>
    </location>
</feature>
<protein>
    <submittedName>
        <fullName evidence="2">Uncharacterized protein</fullName>
    </submittedName>
</protein>
<feature type="region of interest" description="Disordered" evidence="1">
    <location>
        <begin position="43"/>
        <end position="67"/>
    </location>
</feature>
<dbReference type="PANTHER" id="PTHR12271">
    <property type="entry name" value="POLY A POLYMERASE CID PAP -RELATED"/>
    <property type="match status" value="1"/>
</dbReference>
<feature type="compositionally biased region" description="Basic and acidic residues" evidence="1">
    <location>
        <begin position="17"/>
        <end position="30"/>
    </location>
</feature>
<feature type="compositionally biased region" description="Basic residues" evidence="1">
    <location>
        <begin position="7"/>
        <end position="16"/>
    </location>
</feature>
<organism evidence="2 3">
    <name type="scientific">Carpediemonas membranifera</name>
    <dbReference type="NCBI Taxonomy" id="201153"/>
    <lineage>
        <taxon>Eukaryota</taxon>
        <taxon>Metamonada</taxon>
        <taxon>Carpediemonas-like organisms</taxon>
        <taxon>Carpediemonas</taxon>
    </lineage>
</organism>
<dbReference type="OrthoDB" id="407432at2759"/>
<sequence>MTSQRPTGKKPSSKKNRTPETKPVRTKRNEVLRMIENAAIIVEQEQNVLPPPKKHETKSDSTKPIRAPKGKAASLSFLAPIGPATPPPYAPFSHLLPFTPLDVEALELRESLNPSNIERSAWMSAEQDARRCATTIWPGMWLSRFGSVSTGIQRSGDDLDLCCVIPSGQNSEPTRAAFVNALSVSGFTIKSTTKDKIHAKSRIGVSVDIYLRLPAAVDPLVPTSSFIERLTAGPDPRPRDLIVLVREWAERAKLTGEGGVSKVVLDCLVVAFLQRLDVTVLPVPQDKALLDQSPRPVCWISTNTDGLHSLLAGFFKFLAKRELKTAVIDVTTEPLVERTELGFESNRGPICVRCPVSGVDMTADLPESWGSAWVKACRMADRKGRNLLTLLR</sequence>
<dbReference type="Gene3D" id="3.30.460.10">
    <property type="entry name" value="Beta Polymerase, domain 2"/>
    <property type="match status" value="1"/>
</dbReference>
<dbReference type="GO" id="GO:0016779">
    <property type="term" value="F:nucleotidyltransferase activity"/>
    <property type="evidence" value="ECO:0007669"/>
    <property type="project" value="TreeGrafter"/>
</dbReference>
<dbReference type="GO" id="GO:0031123">
    <property type="term" value="P:RNA 3'-end processing"/>
    <property type="evidence" value="ECO:0007669"/>
    <property type="project" value="TreeGrafter"/>
</dbReference>
<reference evidence="2" key="1">
    <citation type="submission" date="2021-05" db="EMBL/GenBank/DDBJ databases">
        <title>A free-living protist that lacks canonical eukaryotic 1 DNA replication and segregation systems.</title>
        <authorList>
            <person name="Salas-Leiva D.E."/>
            <person name="Tromer E.C."/>
            <person name="Curtis B.A."/>
            <person name="Jerlstrom-Hultqvist J."/>
            <person name="Kolisko M."/>
            <person name="Yi Z."/>
            <person name="Salas-Leiva J.S."/>
            <person name="Gallot-Lavallee L."/>
            <person name="Kops G.J.P.L."/>
            <person name="Archibald J.M."/>
            <person name="Simpson A.G.B."/>
            <person name="Roger A.J."/>
        </authorList>
    </citation>
    <scope>NUCLEOTIDE SEQUENCE</scope>
    <source>
        <strain evidence="2">BICM</strain>
    </source>
</reference>
<dbReference type="EMBL" id="JAHDYR010000038">
    <property type="protein sequence ID" value="KAG9392536.1"/>
    <property type="molecule type" value="Genomic_DNA"/>
</dbReference>
<dbReference type="SUPFAM" id="SSF81631">
    <property type="entry name" value="PAP/OAS1 substrate-binding domain"/>
    <property type="match status" value="1"/>
</dbReference>